<gene>
    <name evidence="3" type="ORF">CLCHR_26710</name>
    <name evidence="4" type="ORF">D2A34_02370</name>
    <name evidence="2" type="ORF">GKZ28_01760</name>
</gene>
<evidence type="ECO:0000313" key="3">
    <source>
        <dbReference type="EMBL" id="OPJ61003.1"/>
    </source>
</evidence>
<feature type="transmembrane region" description="Helical" evidence="1">
    <location>
        <begin position="85"/>
        <end position="106"/>
    </location>
</feature>
<feature type="transmembrane region" description="Helical" evidence="1">
    <location>
        <begin position="189"/>
        <end position="211"/>
    </location>
</feature>
<name>A0A1V4IM89_9CLOT</name>
<evidence type="ECO:0000313" key="2">
    <source>
        <dbReference type="EMBL" id="MVX62426.1"/>
    </source>
</evidence>
<organism evidence="3 5">
    <name type="scientific">Clostridium chromiireducens</name>
    <dbReference type="NCBI Taxonomy" id="225345"/>
    <lineage>
        <taxon>Bacteria</taxon>
        <taxon>Bacillati</taxon>
        <taxon>Bacillota</taxon>
        <taxon>Clostridia</taxon>
        <taxon>Eubacteriales</taxon>
        <taxon>Clostridiaceae</taxon>
        <taxon>Clostridium</taxon>
    </lineage>
</organism>
<dbReference type="EMBL" id="QXDJ01000001">
    <property type="protein sequence ID" value="RII36245.1"/>
    <property type="molecule type" value="Genomic_DNA"/>
</dbReference>
<dbReference type="Proteomes" id="UP000191056">
    <property type="component" value="Unassembled WGS sequence"/>
</dbReference>
<dbReference type="Proteomes" id="UP000265930">
    <property type="component" value="Unassembled WGS sequence"/>
</dbReference>
<accession>A0A1V4IM89</accession>
<comment type="caution">
    <text evidence="3">The sequence shown here is derived from an EMBL/GenBank/DDBJ whole genome shotgun (WGS) entry which is preliminary data.</text>
</comment>
<dbReference type="Pfam" id="PF13346">
    <property type="entry name" value="ABC2_membrane_5"/>
    <property type="match status" value="1"/>
</dbReference>
<dbReference type="STRING" id="225345.CLCHR_26710"/>
<dbReference type="InterPro" id="IPR025699">
    <property type="entry name" value="ABC2_memb-like"/>
</dbReference>
<feature type="transmembrane region" description="Helical" evidence="1">
    <location>
        <begin position="118"/>
        <end position="139"/>
    </location>
</feature>
<reference evidence="3 5" key="1">
    <citation type="submission" date="2017-03" db="EMBL/GenBank/DDBJ databases">
        <title>Genome sequence of Clostridium chromiireducens DSM 23318.</title>
        <authorList>
            <person name="Poehlein A."/>
            <person name="Daniel R."/>
        </authorList>
    </citation>
    <scope>NUCLEOTIDE SEQUENCE [LARGE SCALE GENOMIC DNA]</scope>
    <source>
        <strain evidence="3 5">DSM 23318</strain>
    </source>
</reference>
<evidence type="ECO:0000313" key="6">
    <source>
        <dbReference type="Proteomes" id="UP000265930"/>
    </source>
</evidence>
<protein>
    <submittedName>
        <fullName evidence="2">ABC-2 transporter permease</fullName>
    </submittedName>
</protein>
<feature type="transmembrane region" description="Helical" evidence="1">
    <location>
        <begin position="46"/>
        <end position="64"/>
    </location>
</feature>
<keyword evidence="1" id="KW-1133">Transmembrane helix</keyword>
<dbReference type="AlphaFoldDB" id="A0A1V4IM89"/>
<reference evidence="4 6" key="2">
    <citation type="submission" date="2018-08" db="EMBL/GenBank/DDBJ databases">
        <title>Genome of Clostridium chromiireducens C1, DSM12136.</title>
        <authorList>
            <person name="Xing M."/>
            <person name="Wei Y."/>
            <person name="Ang E.L."/>
            <person name="Zhao H."/>
            <person name="Zhang Y."/>
        </authorList>
    </citation>
    <scope>NUCLEOTIDE SEQUENCE [LARGE SCALE GENOMIC DNA]</scope>
    <source>
        <strain evidence="4 6">C1</strain>
    </source>
</reference>
<dbReference type="EMBL" id="MZGT01000034">
    <property type="protein sequence ID" value="OPJ61003.1"/>
    <property type="molecule type" value="Genomic_DNA"/>
</dbReference>
<keyword evidence="5" id="KW-1185">Reference proteome</keyword>
<dbReference type="EMBL" id="WSRQ01000002">
    <property type="protein sequence ID" value="MVX62426.1"/>
    <property type="molecule type" value="Genomic_DNA"/>
</dbReference>
<dbReference type="Proteomes" id="UP000656077">
    <property type="component" value="Unassembled WGS sequence"/>
</dbReference>
<feature type="transmembrane region" description="Helical" evidence="1">
    <location>
        <begin position="151"/>
        <end position="169"/>
    </location>
</feature>
<proteinExistence type="predicted"/>
<dbReference type="OrthoDB" id="1696644at2"/>
<keyword evidence="1" id="KW-0812">Transmembrane</keyword>
<feature type="transmembrane region" description="Helical" evidence="1">
    <location>
        <begin position="21"/>
        <end position="40"/>
    </location>
</feature>
<evidence type="ECO:0000313" key="5">
    <source>
        <dbReference type="Proteomes" id="UP000191056"/>
    </source>
</evidence>
<evidence type="ECO:0000313" key="4">
    <source>
        <dbReference type="EMBL" id="RII36245.1"/>
    </source>
</evidence>
<dbReference type="RefSeq" id="WP_079440311.1">
    <property type="nucleotide sequence ID" value="NZ_MZGT01000034.1"/>
</dbReference>
<evidence type="ECO:0000256" key="1">
    <source>
        <dbReference type="SAM" id="Phobius"/>
    </source>
</evidence>
<sequence length="221" mass="25292">MNNVISYFKFDLRLIKESIKFYVLAPAIFCALFMFSGSIYMGLSYLFFFLIIFATIPFSTQSNEKSTQMYYMFPCKVSEMVCGRFLYLISIAAVLFLIDGVIIAYLYTVQKFHGFEVIVMSFCGILSLITCFIQYPIYYKFGMEKGKAISILVYLLPAFLIFGLPSFLFESGSFSIENFINSLNYIFSNSVELILIAALILCVAGYLSYLISYKICKSKEI</sequence>
<reference evidence="2" key="3">
    <citation type="submission" date="2019-12" db="EMBL/GenBank/DDBJ databases">
        <title>Microbes associate with the intestines of laboratory mice.</title>
        <authorList>
            <person name="Navarre W."/>
            <person name="Wong E."/>
        </authorList>
    </citation>
    <scope>NUCLEOTIDE SEQUENCE</scope>
    <source>
        <strain evidence="2">NM79_F5</strain>
    </source>
</reference>
<keyword evidence="1" id="KW-0472">Membrane</keyword>